<dbReference type="SUPFAM" id="SSF88723">
    <property type="entry name" value="PIN domain-like"/>
    <property type="match status" value="1"/>
</dbReference>
<gene>
    <name evidence="1" type="ORF">ALC57_12999</name>
</gene>
<reference evidence="1 2" key="1">
    <citation type="submission" date="2015-09" db="EMBL/GenBank/DDBJ databases">
        <title>Trachymyrmex cornetzi WGS genome.</title>
        <authorList>
            <person name="Nygaard S."/>
            <person name="Hu H."/>
            <person name="Boomsma J."/>
            <person name="Zhang G."/>
        </authorList>
    </citation>
    <scope>NUCLEOTIDE SEQUENCE [LARGE SCALE GENOMIC DNA]</scope>
    <source>
        <strain evidence="1">Tcor2-1</strain>
        <tissue evidence="1">Whole body</tissue>
    </source>
</reference>
<protein>
    <submittedName>
        <fullName evidence="1">Uncharacterized protein</fullName>
    </submittedName>
</protein>
<dbReference type="Gene3D" id="3.40.50.1010">
    <property type="entry name" value="5'-nuclease"/>
    <property type="match status" value="1"/>
</dbReference>
<keyword evidence="2" id="KW-1185">Reference proteome</keyword>
<accession>A0A151J049</accession>
<name>A0A151J049_9HYME</name>
<dbReference type="STRING" id="471704.A0A151J049"/>
<organism evidence="1 2">
    <name type="scientific">Trachymyrmex cornetzi</name>
    <dbReference type="NCBI Taxonomy" id="471704"/>
    <lineage>
        <taxon>Eukaryota</taxon>
        <taxon>Metazoa</taxon>
        <taxon>Ecdysozoa</taxon>
        <taxon>Arthropoda</taxon>
        <taxon>Hexapoda</taxon>
        <taxon>Insecta</taxon>
        <taxon>Pterygota</taxon>
        <taxon>Neoptera</taxon>
        <taxon>Endopterygota</taxon>
        <taxon>Hymenoptera</taxon>
        <taxon>Apocrita</taxon>
        <taxon>Aculeata</taxon>
        <taxon>Formicoidea</taxon>
        <taxon>Formicidae</taxon>
        <taxon>Myrmicinae</taxon>
        <taxon>Trachymyrmex</taxon>
    </lineage>
</organism>
<proteinExistence type="predicted"/>
<sequence>MKEYLKYELAPFPLSLFTENGLRKNTKSDLYDEFVSIETLPVSDSIIHVIDGGFLLHKVIWQKNDTIEEIVKKYINYVRSHYAVNSYIVFDGYPEVNKTATTTLAASASTSIGTKQSERSRRNKSANVPTFEYQDISKIPFSQDKFLSNVNNKKNLIKTISDKLQSERFLCKQAPEDADVLIVILQFN</sequence>
<dbReference type="InterPro" id="IPR029060">
    <property type="entry name" value="PIN-like_dom_sf"/>
</dbReference>
<evidence type="ECO:0000313" key="2">
    <source>
        <dbReference type="Proteomes" id="UP000078492"/>
    </source>
</evidence>
<evidence type="ECO:0000313" key="1">
    <source>
        <dbReference type="EMBL" id="KYN14791.1"/>
    </source>
</evidence>
<dbReference type="AlphaFoldDB" id="A0A151J049"/>
<dbReference type="Proteomes" id="UP000078492">
    <property type="component" value="Unassembled WGS sequence"/>
</dbReference>
<dbReference type="EMBL" id="KQ980656">
    <property type="protein sequence ID" value="KYN14791.1"/>
    <property type="molecule type" value="Genomic_DNA"/>
</dbReference>